<dbReference type="AlphaFoldDB" id="A0AAV9AM79"/>
<sequence length="744" mass="80876">MSEYLAIEEMLDGEGLSIMEIPDDLLDGSSFSADPPDLQPSEIPEPNRKRTVCDLRKSIAWNFTGEGAFDLDALGIGNRTFRKVGRQLPNIQEEIGSSTELNVTSDGDNLEPECLKYDPGNISITAGCTAGQGELPAASSVLCKSTFITSKKLVLSSQNKMTPKNSSRRCGLDKDSLGKIFKEDLIPPRRGDQKLSASRTDSLPREPTKRTPVGTKCIKVQNHTGKAFSGAVGNQQSVSVSKNPVPRNSCNIITSACSLKPSSSSFCSVGSMKKSTPDAKSSAKLAARSRTTLSNSSVKSPSNALKRNSERKTTGLSSCEPSVRTPQKIQRNKNGSRKTALSSCSSSISRLSSSISSVSSLDSLPSESSTHSTEAKLSSSECQIISFPSSRCGGVSLASAVPQPLDMQLLPRKQSYIKHEKPGTQLRKCTDEASRSTRVPSQPAFVDSRSCNNKDSGEHFKPSRLRMPTPKFGFFDTGSSNNISRHPENYVQNSSPNSLSGINQHIGTGRCKVSELQPTETLAKSVTVTEMKPMSPAVVHQPRMTSLELFEGNDLYSSDTANGGLFSDVSVAVFDNPNRHNSEISFNNEEHVISSKTSCSPLSVVMDSDSEQQLSCILQNSGHTQRVLSPGAKSYNKENLFRCENQTGDMHEHVEDPITHKMMIDKLSHLSLCDADNLSKLGKLKLASPTEHLFVCDHKVDFQKGKDSNMNTQINGDSGINVMQENIIGMIIEEEIFSRWQESK</sequence>
<protein>
    <submittedName>
        <fullName evidence="2">Uncharacterized protein</fullName>
    </submittedName>
</protein>
<feature type="compositionally biased region" description="Polar residues" evidence="1">
    <location>
        <begin position="291"/>
        <end position="306"/>
    </location>
</feature>
<feature type="compositionally biased region" description="Basic and acidic residues" evidence="1">
    <location>
        <begin position="183"/>
        <end position="193"/>
    </location>
</feature>
<reference evidence="2" key="2">
    <citation type="submission" date="2023-06" db="EMBL/GenBank/DDBJ databases">
        <authorList>
            <person name="Ma L."/>
            <person name="Liu K.-W."/>
            <person name="Li Z."/>
            <person name="Hsiao Y.-Y."/>
            <person name="Qi Y."/>
            <person name="Fu T."/>
            <person name="Tang G."/>
            <person name="Zhang D."/>
            <person name="Sun W.-H."/>
            <person name="Liu D.-K."/>
            <person name="Li Y."/>
            <person name="Chen G.-Z."/>
            <person name="Liu X.-D."/>
            <person name="Liao X.-Y."/>
            <person name="Jiang Y.-T."/>
            <person name="Yu X."/>
            <person name="Hao Y."/>
            <person name="Huang J."/>
            <person name="Zhao X.-W."/>
            <person name="Ke S."/>
            <person name="Chen Y.-Y."/>
            <person name="Wu W.-L."/>
            <person name="Hsu J.-L."/>
            <person name="Lin Y.-F."/>
            <person name="Huang M.-D."/>
            <person name="Li C.-Y."/>
            <person name="Huang L."/>
            <person name="Wang Z.-W."/>
            <person name="Zhao X."/>
            <person name="Zhong W.-Y."/>
            <person name="Peng D.-H."/>
            <person name="Ahmad S."/>
            <person name="Lan S."/>
            <person name="Zhang J.-S."/>
            <person name="Tsai W.-C."/>
            <person name="Van De Peer Y."/>
            <person name="Liu Z.-J."/>
        </authorList>
    </citation>
    <scope>NUCLEOTIDE SEQUENCE</scope>
    <source>
        <strain evidence="2">SCP</strain>
        <tissue evidence="2">Leaves</tissue>
    </source>
</reference>
<feature type="compositionally biased region" description="Low complexity" evidence="1">
    <location>
        <begin position="279"/>
        <end position="290"/>
    </location>
</feature>
<feature type="region of interest" description="Disordered" evidence="1">
    <location>
        <begin position="26"/>
        <end position="46"/>
    </location>
</feature>
<comment type="caution">
    <text evidence="2">The sequence shown here is derived from an EMBL/GenBank/DDBJ whole genome shotgun (WGS) entry which is preliminary data.</text>
</comment>
<reference evidence="2" key="1">
    <citation type="journal article" date="2023" name="Nat. Commun.">
        <title>Diploid and tetraploid genomes of Acorus and the evolution of monocots.</title>
        <authorList>
            <person name="Ma L."/>
            <person name="Liu K.W."/>
            <person name="Li Z."/>
            <person name="Hsiao Y.Y."/>
            <person name="Qi Y."/>
            <person name="Fu T."/>
            <person name="Tang G.D."/>
            <person name="Zhang D."/>
            <person name="Sun W.H."/>
            <person name="Liu D.K."/>
            <person name="Li Y."/>
            <person name="Chen G.Z."/>
            <person name="Liu X.D."/>
            <person name="Liao X.Y."/>
            <person name="Jiang Y.T."/>
            <person name="Yu X."/>
            <person name="Hao Y."/>
            <person name="Huang J."/>
            <person name="Zhao X.W."/>
            <person name="Ke S."/>
            <person name="Chen Y.Y."/>
            <person name="Wu W.L."/>
            <person name="Hsu J.L."/>
            <person name="Lin Y.F."/>
            <person name="Huang M.D."/>
            <person name="Li C.Y."/>
            <person name="Huang L."/>
            <person name="Wang Z.W."/>
            <person name="Zhao X."/>
            <person name="Zhong W.Y."/>
            <person name="Peng D.H."/>
            <person name="Ahmad S."/>
            <person name="Lan S."/>
            <person name="Zhang J.S."/>
            <person name="Tsai W.C."/>
            <person name="Van de Peer Y."/>
            <person name="Liu Z.J."/>
        </authorList>
    </citation>
    <scope>NUCLEOTIDE SEQUENCE</scope>
    <source>
        <strain evidence="2">SCP</strain>
    </source>
</reference>
<feature type="compositionally biased region" description="Basic and acidic residues" evidence="1">
    <location>
        <begin position="417"/>
        <end position="435"/>
    </location>
</feature>
<dbReference type="PANTHER" id="PTHR33737:SF2">
    <property type="entry name" value="OS12G0102700 PROTEIN"/>
    <property type="match status" value="1"/>
</dbReference>
<keyword evidence="3" id="KW-1185">Reference proteome</keyword>
<organism evidence="2 3">
    <name type="scientific">Acorus gramineus</name>
    <name type="common">Dwarf sweet flag</name>
    <dbReference type="NCBI Taxonomy" id="55184"/>
    <lineage>
        <taxon>Eukaryota</taxon>
        <taxon>Viridiplantae</taxon>
        <taxon>Streptophyta</taxon>
        <taxon>Embryophyta</taxon>
        <taxon>Tracheophyta</taxon>
        <taxon>Spermatophyta</taxon>
        <taxon>Magnoliopsida</taxon>
        <taxon>Liliopsida</taxon>
        <taxon>Acoraceae</taxon>
        <taxon>Acorus</taxon>
    </lineage>
</organism>
<gene>
    <name evidence="2" type="ORF">QJS04_geneDACA010550</name>
</gene>
<dbReference type="GO" id="GO:0008017">
    <property type="term" value="F:microtubule binding"/>
    <property type="evidence" value="ECO:0007669"/>
    <property type="project" value="InterPro"/>
</dbReference>
<feature type="region of interest" description="Disordered" evidence="1">
    <location>
        <begin position="268"/>
        <end position="342"/>
    </location>
</feature>
<evidence type="ECO:0000256" key="1">
    <source>
        <dbReference type="SAM" id="MobiDB-lite"/>
    </source>
</evidence>
<evidence type="ECO:0000313" key="3">
    <source>
        <dbReference type="Proteomes" id="UP001179952"/>
    </source>
</evidence>
<proteinExistence type="predicted"/>
<feature type="region of interest" description="Disordered" evidence="1">
    <location>
        <begin position="415"/>
        <end position="468"/>
    </location>
</feature>
<dbReference type="Proteomes" id="UP001179952">
    <property type="component" value="Unassembled WGS sequence"/>
</dbReference>
<evidence type="ECO:0000313" key="2">
    <source>
        <dbReference type="EMBL" id="KAK1265196.1"/>
    </source>
</evidence>
<feature type="compositionally biased region" description="Polar residues" evidence="1">
    <location>
        <begin position="314"/>
        <end position="329"/>
    </location>
</feature>
<accession>A0AAV9AM79</accession>
<feature type="region of interest" description="Disordered" evidence="1">
    <location>
        <begin position="183"/>
        <end position="216"/>
    </location>
</feature>
<dbReference type="InterPro" id="IPR045882">
    <property type="entry name" value="GPT1/2"/>
</dbReference>
<dbReference type="EMBL" id="JAUJYN010000008">
    <property type="protein sequence ID" value="KAK1265196.1"/>
    <property type="molecule type" value="Genomic_DNA"/>
</dbReference>
<dbReference type="PANTHER" id="PTHR33737">
    <property type="entry name" value="OS05G0121800 PROTEIN"/>
    <property type="match status" value="1"/>
</dbReference>
<name>A0AAV9AM79_ACOGR</name>